<dbReference type="InterPro" id="IPR036661">
    <property type="entry name" value="Luciferase-like_sf"/>
</dbReference>
<feature type="domain" description="Luciferase-like" evidence="2">
    <location>
        <begin position="24"/>
        <end position="320"/>
    </location>
</feature>
<gene>
    <name evidence="3" type="ORF">WJX68_22050</name>
</gene>
<dbReference type="InterPro" id="IPR011251">
    <property type="entry name" value="Luciferase-like_dom"/>
</dbReference>
<dbReference type="Gene3D" id="3.20.20.30">
    <property type="entry name" value="Luciferase-like domain"/>
    <property type="match status" value="1"/>
</dbReference>
<dbReference type="SUPFAM" id="SSF51679">
    <property type="entry name" value="Bacterial luciferase-like"/>
    <property type="match status" value="1"/>
</dbReference>
<dbReference type="EMBL" id="JBBJUP010000021">
    <property type="protein sequence ID" value="MEJ8281635.1"/>
    <property type="molecule type" value="Genomic_DNA"/>
</dbReference>
<dbReference type="InterPro" id="IPR050766">
    <property type="entry name" value="Bact_Lucif_Oxidored"/>
</dbReference>
<reference evidence="3 4" key="1">
    <citation type="submission" date="2024-03" db="EMBL/GenBank/DDBJ databases">
        <title>Draft genome sequence of Pseudonocardia sp. DW16-2.</title>
        <authorList>
            <person name="Duangmal K."/>
        </authorList>
    </citation>
    <scope>NUCLEOTIDE SEQUENCE [LARGE SCALE GENOMIC DNA]</scope>
    <source>
        <strain evidence="3 4">DW16-2</strain>
    </source>
</reference>
<comment type="caution">
    <text evidence="3">The sequence shown here is derived from an EMBL/GenBank/DDBJ whole genome shotgun (WGS) entry which is preliminary data.</text>
</comment>
<dbReference type="PANTHER" id="PTHR30137">
    <property type="entry name" value="LUCIFERASE-LIKE MONOOXYGENASE"/>
    <property type="match status" value="1"/>
</dbReference>
<dbReference type="RefSeq" id="WP_340294186.1">
    <property type="nucleotide sequence ID" value="NZ_JBBJUP010000021.1"/>
</dbReference>
<proteinExistence type="predicted"/>
<dbReference type="EC" id="1.-.-.-" evidence="3"/>
<evidence type="ECO:0000259" key="2">
    <source>
        <dbReference type="Pfam" id="PF00296"/>
    </source>
</evidence>
<comment type="similarity">
    <text evidence="1">To bacterial alkanal monooxygenase alpha and beta chains.</text>
</comment>
<name>A0ABU8TCG1_9PSEU</name>
<dbReference type="Pfam" id="PF00296">
    <property type="entry name" value="Bac_luciferase"/>
    <property type="match status" value="1"/>
</dbReference>
<accession>A0ABU8TCG1</accession>
<dbReference type="NCBIfam" id="TIGR03558">
    <property type="entry name" value="oxido_grp_1"/>
    <property type="match status" value="1"/>
</dbReference>
<evidence type="ECO:0000313" key="3">
    <source>
        <dbReference type="EMBL" id="MEJ8281635.1"/>
    </source>
</evidence>
<keyword evidence="4" id="KW-1185">Reference proteome</keyword>
<dbReference type="GO" id="GO:0016491">
    <property type="term" value="F:oxidoreductase activity"/>
    <property type="evidence" value="ECO:0007669"/>
    <property type="project" value="UniProtKB-KW"/>
</dbReference>
<dbReference type="InterPro" id="IPR019949">
    <property type="entry name" value="CmoO-like"/>
</dbReference>
<dbReference type="PANTHER" id="PTHR30137:SF6">
    <property type="entry name" value="LUCIFERASE-LIKE MONOOXYGENASE"/>
    <property type="match status" value="1"/>
</dbReference>
<dbReference type="Proteomes" id="UP001364211">
    <property type="component" value="Unassembled WGS sequence"/>
</dbReference>
<protein>
    <submittedName>
        <fullName evidence="3">MsnO8 family LLM class oxidoreductase</fullName>
        <ecNumber evidence="3">1.-.-.-</ecNumber>
    </submittedName>
</protein>
<evidence type="ECO:0000256" key="1">
    <source>
        <dbReference type="ARBA" id="ARBA00007789"/>
    </source>
</evidence>
<evidence type="ECO:0000313" key="4">
    <source>
        <dbReference type="Proteomes" id="UP001364211"/>
    </source>
</evidence>
<sequence>MHLWSQELTLSPIPLSCLDLGPVRPGGTAADVVADAIALARHAESLGMLRYWVGEHHLNPALGSTSPMVLLAHLAARTERIRLGVAATLVAYHPPLRLAEDATLLSALSGGRADLGLGRSVAARTPRTVGVEHDRPHVEARLLERGLGTFSGRCDQLLRLLAGKEPGLQGAPVGLLDAVTPQVWVHAASAGESAEYAARNGLPMGVAYFARPTTVLEAVDTYRERFEPGPYRDRPHVAVAVSALTAATEDEAAALGAGYDVWMRALALDTGPMFYPTARERATLAPLTPAEHVALDDRIRTRVVGTPTAVAERLSAIVEAVEADELVVETVAPTLEDRLRSYALLARAWARL</sequence>
<organism evidence="3 4">
    <name type="scientific">Pseudonocardia spirodelae</name>
    <dbReference type="NCBI Taxonomy" id="3133431"/>
    <lineage>
        <taxon>Bacteria</taxon>
        <taxon>Bacillati</taxon>
        <taxon>Actinomycetota</taxon>
        <taxon>Actinomycetes</taxon>
        <taxon>Pseudonocardiales</taxon>
        <taxon>Pseudonocardiaceae</taxon>
        <taxon>Pseudonocardia</taxon>
    </lineage>
</organism>
<keyword evidence="3" id="KW-0560">Oxidoreductase</keyword>